<name>A0A1V6UDA1_9EURO</name>
<comment type="caution">
    <text evidence="1">The sequence shown here is derived from an EMBL/GenBank/DDBJ whole genome shotgun (WGS) entry which is preliminary data.</text>
</comment>
<gene>
    <name evidence="1" type="ORF">PENCOP_c012G03779</name>
</gene>
<sequence>MYSRGALVIFQDSGNAEASPCPLAPVGAVFTPDGALPGLGSASDSGFGDGVDPHPYSQFHFHLPHVWHLTPNSNQSQFETLLRPPFQAGLNRRVFVRTAPFARLRVVVDSHPTAYLHRGVIPRRSALAYGGFELSVEVRGDVVVY</sequence>
<organism evidence="1 2">
    <name type="scientific">Penicillium coprophilum</name>
    <dbReference type="NCBI Taxonomy" id="36646"/>
    <lineage>
        <taxon>Eukaryota</taxon>
        <taxon>Fungi</taxon>
        <taxon>Dikarya</taxon>
        <taxon>Ascomycota</taxon>
        <taxon>Pezizomycotina</taxon>
        <taxon>Eurotiomycetes</taxon>
        <taxon>Eurotiomycetidae</taxon>
        <taxon>Eurotiales</taxon>
        <taxon>Aspergillaceae</taxon>
        <taxon>Penicillium</taxon>
    </lineage>
</organism>
<dbReference type="Proteomes" id="UP000191500">
    <property type="component" value="Unassembled WGS sequence"/>
</dbReference>
<reference evidence="2" key="1">
    <citation type="journal article" date="2017" name="Nat. Microbiol.">
        <title>Global analysis of biosynthetic gene clusters reveals vast potential of secondary metabolite production in Penicillium species.</title>
        <authorList>
            <person name="Nielsen J.C."/>
            <person name="Grijseels S."/>
            <person name="Prigent S."/>
            <person name="Ji B."/>
            <person name="Dainat J."/>
            <person name="Nielsen K.F."/>
            <person name="Frisvad J.C."/>
            <person name="Workman M."/>
            <person name="Nielsen J."/>
        </authorList>
    </citation>
    <scope>NUCLEOTIDE SEQUENCE [LARGE SCALE GENOMIC DNA]</scope>
    <source>
        <strain evidence="2">IBT 31321</strain>
    </source>
</reference>
<proteinExistence type="predicted"/>
<protein>
    <submittedName>
        <fullName evidence="1">Uncharacterized protein</fullName>
    </submittedName>
</protein>
<dbReference type="AlphaFoldDB" id="A0A1V6UDA1"/>
<evidence type="ECO:0000313" key="2">
    <source>
        <dbReference type="Proteomes" id="UP000191500"/>
    </source>
</evidence>
<keyword evidence="2" id="KW-1185">Reference proteome</keyword>
<evidence type="ECO:0000313" key="1">
    <source>
        <dbReference type="EMBL" id="OQE36209.1"/>
    </source>
</evidence>
<accession>A0A1V6UDA1</accession>
<dbReference type="EMBL" id="MDDG01000012">
    <property type="protein sequence ID" value="OQE36209.1"/>
    <property type="molecule type" value="Genomic_DNA"/>
</dbReference>